<evidence type="ECO:0000313" key="7">
    <source>
        <dbReference type="Proteomes" id="UP000032068"/>
    </source>
</evidence>
<protein>
    <submittedName>
        <fullName evidence="6">SAM-dependent methyltransferase</fullName>
    </submittedName>
</protein>
<keyword evidence="4" id="KW-0949">S-adenosyl-L-methionine</keyword>
<gene>
    <name evidence="6" type="ORF">RU08_23255</name>
</gene>
<dbReference type="RefSeq" id="WP_042556242.1">
    <property type="nucleotide sequence ID" value="NZ_JXQW01000097.1"/>
</dbReference>
<dbReference type="SUPFAM" id="SSF53335">
    <property type="entry name" value="S-adenosyl-L-methionine-dependent methyltransferases"/>
    <property type="match status" value="1"/>
</dbReference>
<dbReference type="EMBL" id="JXQW01000097">
    <property type="protein sequence ID" value="KIP90469.1"/>
    <property type="molecule type" value="Genomic_DNA"/>
</dbReference>
<dbReference type="OrthoDB" id="9809404at2"/>
<dbReference type="PANTHER" id="PTHR43042">
    <property type="entry name" value="SAM-DEPENDENT METHYLTRANSFERASE"/>
    <property type="match status" value="1"/>
</dbReference>
<proteinExistence type="predicted"/>
<reference evidence="6 7" key="1">
    <citation type="submission" date="2014-12" db="EMBL/GenBank/DDBJ databases">
        <title>16Stimator: statistical estimation of ribosomal gene copy numbers from draft genome assemblies.</title>
        <authorList>
            <person name="Perisin M.A."/>
            <person name="Vetter M."/>
            <person name="Gilbert J.A."/>
            <person name="Bergelson J."/>
        </authorList>
    </citation>
    <scope>NUCLEOTIDE SEQUENCE [LARGE SCALE GENOMIC DNA]</scope>
    <source>
        <strain evidence="6 7">MEJ086</strain>
    </source>
</reference>
<sequence length="338" mass="37306">MPSLDQAVRSALANRHALIAELHAQQTDCYRLFHGSQEGAGGLTVDRYGQQLMVQSFHQTLTRDDLLALHEQVNETLGLHTLLVYNDRSGGNSRVDRSDPVYSASDEALADQVGREWGLDYRVRGRHAGQDPLLFLDLRNARGWIQRHSAGKSVLNLFAYTCGVGLNAAAGGAREVVNLDFAEGNLAVGRENGALNPQLPAMQFVQSDYFPAIRQWAGLPIAARRGQKLPSYPRLEQRPFDLVFLDPPAWAKSAFGTVDLLRDYQSLLKPAILATAEHGSLVCCNNLAKVPMADWREQVLRCASKLGRPVREHEQLLPAADFPSTDGNPPLKTLVLHF</sequence>
<dbReference type="AlphaFoldDB" id="A0A0D0JW46"/>
<dbReference type="InterPro" id="IPR029063">
    <property type="entry name" value="SAM-dependent_MTases_sf"/>
</dbReference>
<dbReference type="GO" id="GO:0008168">
    <property type="term" value="F:methyltransferase activity"/>
    <property type="evidence" value="ECO:0007669"/>
    <property type="project" value="UniProtKB-KW"/>
</dbReference>
<dbReference type="Proteomes" id="UP000032068">
    <property type="component" value="Unassembled WGS sequence"/>
</dbReference>
<evidence type="ECO:0000259" key="5">
    <source>
        <dbReference type="Pfam" id="PF10672"/>
    </source>
</evidence>
<dbReference type="InterPro" id="IPR019614">
    <property type="entry name" value="SAM-dep_methyl-trfase"/>
</dbReference>
<evidence type="ECO:0000256" key="2">
    <source>
        <dbReference type="ARBA" id="ARBA00022603"/>
    </source>
</evidence>
<evidence type="ECO:0000256" key="3">
    <source>
        <dbReference type="ARBA" id="ARBA00022679"/>
    </source>
</evidence>
<keyword evidence="2 6" id="KW-0489">Methyltransferase</keyword>
<dbReference type="PANTHER" id="PTHR43042:SF3">
    <property type="entry name" value="RIBOSOMAL RNA LARGE SUBUNIT METHYLTRANSFERASE YWBD-RELATED"/>
    <property type="match status" value="1"/>
</dbReference>
<keyword evidence="3 6" id="KW-0808">Transferase</keyword>
<organism evidence="6 7">
    <name type="scientific">Pseudomonas fulva</name>
    <dbReference type="NCBI Taxonomy" id="47880"/>
    <lineage>
        <taxon>Bacteria</taxon>
        <taxon>Pseudomonadati</taxon>
        <taxon>Pseudomonadota</taxon>
        <taxon>Gammaproteobacteria</taxon>
        <taxon>Pseudomonadales</taxon>
        <taxon>Pseudomonadaceae</taxon>
        <taxon>Pseudomonas</taxon>
    </lineage>
</organism>
<evidence type="ECO:0000313" key="6">
    <source>
        <dbReference type="EMBL" id="KIP90469.1"/>
    </source>
</evidence>
<feature type="domain" description="S-adenosylmethionine-dependent methyltransferase" evidence="5">
    <location>
        <begin position="107"/>
        <end position="335"/>
    </location>
</feature>
<dbReference type="GO" id="GO:0006364">
    <property type="term" value="P:rRNA processing"/>
    <property type="evidence" value="ECO:0007669"/>
    <property type="project" value="UniProtKB-KW"/>
</dbReference>
<dbReference type="Gene3D" id="3.40.50.150">
    <property type="entry name" value="Vaccinia Virus protein VP39"/>
    <property type="match status" value="1"/>
</dbReference>
<accession>A0A0D0JW46</accession>
<dbReference type="Pfam" id="PF10672">
    <property type="entry name" value="Methyltrans_SAM"/>
    <property type="match status" value="1"/>
</dbReference>
<keyword evidence="1" id="KW-0698">rRNA processing</keyword>
<evidence type="ECO:0000256" key="1">
    <source>
        <dbReference type="ARBA" id="ARBA00022552"/>
    </source>
</evidence>
<comment type="caution">
    <text evidence="6">The sequence shown here is derived from an EMBL/GenBank/DDBJ whole genome shotgun (WGS) entry which is preliminary data.</text>
</comment>
<name>A0A0D0JW46_9PSED</name>
<dbReference type="Gene3D" id="3.30.750.80">
    <property type="entry name" value="RNA methyltransferase domain (HRMD) like"/>
    <property type="match status" value="1"/>
</dbReference>
<evidence type="ECO:0000256" key="4">
    <source>
        <dbReference type="ARBA" id="ARBA00022691"/>
    </source>
</evidence>
<dbReference type="GO" id="GO:0032259">
    <property type="term" value="P:methylation"/>
    <property type="evidence" value="ECO:0007669"/>
    <property type="project" value="UniProtKB-KW"/>
</dbReference>